<dbReference type="AlphaFoldDB" id="A0A7V0LTP8"/>
<keyword evidence="4 5" id="KW-0472">Membrane</keyword>
<dbReference type="GO" id="GO:0016020">
    <property type="term" value="C:membrane"/>
    <property type="evidence" value="ECO:0007669"/>
    <property type="project" value="UniProtKB-SubCell"/>
</dbReference>
<feature type="transmembrane region" description="Helical" evidence="5">
    <location>
        <begin position="201"/>
        <end position="218"/>
    </location>
</feature>
<dbReference type="Pfam" id="PF04932">
    <property type="entry name" value="Wzy_C"/>
    <property type="match status" value="1"/>
</dbReference>
<dbReference type="PANTHER" id="PTHR37422:SF13">
    <property type="entry name" value="LIPOPOLYSACCHARIDE BIOSYNTHESIS PROTEIN PA4999-RELATED"/>
    <property type="match status" value="1"/>
</dbReference>
<accession>A0A7V0LTP8</accession>
<evidence type="ECO:0000259" key="6">
    <source>
        <dbReference type="Pfam" id="PF04932"/>
    </source>
</evidence>
<evidence type="ECO:0000256" key="1">
    <source>
        <dbReference type="ARBA" id="ARBA00004141"/>
    </source>
</evidence>
<evidence type="ECO:0000256" key="3">
    <source>
        <dbReference type="ARBA" id="ARBA00022989"/>
    </source>
</evidence>
<feature type="transmembrane region" description="Helical" evidence="5">
    <location>
        <begin position="225"/>
        <end position="242"/>
    </location>
</feature>
<name>A0A7V0LTP8_UNCW3</name>
<comment type="subcellular location">
    <subcellularLocation>
        <location evidence="1">Membrane</location>
        <topology evidence="1">Multi-pass membrane protein</topology>
    </subcellularLocation>
</comment>
<proteinExistence type="predicted"/>
<evidence type="ECO:0000256" key="4">
    <source>
        <dbReference type="ARBA" id="ARBA00023136"/>
    </source>
</evidence>
<feature type="transmembrane region" description="Helical" evidence="5">
    <location>
        <begin position="60"/>
        <end position="78"/>
    </location>
</feature>
<evidence type="ECO:0000256" key="5">
    <source>
        <dbReference type="SAM" id="Phobius"/>
    </source>
</evidence>
<organism evidence="7">
    <name type="scientific">candidate division WOR-3 bacterium</name>
    <dbReference type="NCBI Taxonomy" id="2052148"/>
    <lineage>
        <taxon>Bacteria</taxon>
        <taxon>Bacteria division WOR-3</taxon>
    </lineage>
</organism>
<feature type="transmembrane region" description="Helical" evidence="5">
    <location>
        <begin position="354"/>
        <end position="372"/>
    </location>
</feature>
<dbReference type="Proteomes" id="UP000886381">
    <property type="component" value="Unassembled WGS sequence"/>
</dbReference>
<sequence length="395" mass="44985">MQIIIKSGNTDHTQRTLAAKILAIALPVSLLLPITFQNIVIFLGLAVLLLSQASLFKHRIVFPFYLFLGVAVFTSLVSPTHFTGIVNLKSFIWDVLLLFVLGIFLGSREKERVYLSFLYATLIIVGVTLLLYLFIPSALSPVLNRKGLLTGFLGGRLTYAGVISFLLPLFSVKEVGDNKKLIWIAAFILILSIAYNLSRSYYLAVSVFFLFMVIFAGEKRLRIKSCLLFILFILVIFLNPHTRKRAETVAEYSKDRSASLRLELWKTGLKIFQKYPFTGLGYETWHDVAEKYIEKQETHALKEYNKDEGFKKALTGHFHSDYIQMLVNGGIPLFLAFLFLIFYYGWILIKKNKYIKLTGIGLIIIFLASGFFEYNFGDAEVAHTFFFLLGFLIAH</sequence>
<keyword evidence="2 5" id="KW-0812">Transmembrane</keyword>
<evidence type="ECO:0000313" key="7">
    <source>
        <dbReference type="EMBL" id="HDL60057.1"/>
    </source>
</evidence>
<evidence type="ECO:0000256" key="2">
    <source>
        <dbReference type="ARBA" id="ARBA00022692"/>
    </source>
</evidence>
<dbReference type="InterPro" id="IPR007016">
    <property type="entry name" value="O-antigen_ligase-rel_domated"/>
</dbReference>
<feature type="transmembrane region" description="Helical" evidence="5">
    <location>
        <begin position="322"/>
        <end position="347"/>
    </location>
</feature>
<reference evidence="7" key="1">
    <citation type="journal article" date="2020" name="mSystems">
        <title>Genome- and Community-Level Interaction Insights into Carbon Utilization and Element Cycling Functions of Hydrothermarchaeota in Hydrothermal Sediment.</title>
        <authorList>
            <person name="Zhou Z."/>
            <person name="Liu Y."/>
            <person name="Xu W."/>
            <person name="Pan J."/>
            <person name="Luo Z.H."/>
            <person name="Li M."/>
        </authorList>
    </citation>
    <scope>NUCLEOTIDE SEQUENCE [LARGE SCALE GENOMIC DNA]</scope>
    <source>
        <strain evidence="7">HyVt-28</strain>
    </source>
</reference>
<keyword evidence="7" id="KW-0436">Ligase</keyword>
<protein>
    <submittedName>
        <fullName evidence="7">O-antigen ligase family protein</fullName>
    </submittedName>
</protein>
<feature type="domain" description="O-antigen ligase-related" evidence="6">
    <location>
        <begin position="184"/>
        <end position="338"/>
    </location>
</feature>
<feature type="transmembrane region" description="Helical" evidence="5">
    <location>
        <begin position="21"/>
        <end position="48"/>
    </location>
</feature>
<dbReference type="InterPro" id="IPR051533">
    <property type="entry name" value="WaaL-like"/>
</dbReference>
<dbReference type="GO" id="GO:0016874">
    <property type="term" value="F:ligase activity"/>
    <property type="evidence" value="ECO:0007669"/>
    <property type="project" value="UniProtKB-KW"/>
</dbReference>
<feature type="transmembrane region" description="Helical" evidence="5">
    <location>
        <begin position="180"/>
        <end position="195"/>
    </location>
</feature>
<feature type="transmembrane region" description="Helical" evidence="5">
    <location>
        <begin position="90"/>
        <end position="106"/>
    </location>
</feature>
<gene>
    <name evidence="7" type="ORF">ENH14_01230</name>
</gene>
<dbReference type="PANTHER" id="PTHR37422">
    <property type="entry name" value="TEICHURONIC ACID BIOSYNTHESIS PROTEIN TUAE"/>
    <property type="match status" value="1"/>
</dbReference>
<dbReference type="EMBL" id="DRDR01000054">
    <property type="protein sequence ID" value="HDL60057.1"/>
    <property type="molecule type" value="Genomic_DNA"/>
</dbReference>
<comment type="caution">
    <text evidence="7">The sequence shown here is derived from an EMBL/GenBank/DDBJ whole genome shotgun (WGS) entry which is preliminary data.</text>
</comment>
<feature type="transmembrane region" description="Helical" evidence="5">
    <location>
        <begin position="147"/>
        <end position="168"/>
    </location>
</feature>
<keyword evidence="3 5" id="KW-1133">Transmembrane helix</keyword>
<feature type="transmembrane region" description="Helical" evidence="5">
    <location>
        <begin position="113"/>
        <end position="135"/>
    </location>
</feature>